<dbReference type="GeneID" id="85355753"/>
<proteinExistence type="predicted"/>
<evidence type="ECO:0000313" key="1">
    <source>
        <dbReference type="EMBL" id="KAK0462835.1"/>
    </source>
</evidence>
<name>A0AA39NBZ2_ARMTA</name>
<organism evidence="1 2">
    <name type="scientific">Armillaria tabescens</name>
    <name type="common">Ringless honey mushroom</name>
    <name type="synonym">Agaricus tabescens</name>
    <dbReference type="NCBI Taxonomy" id="1929756"/>
    <lineage>
        <taxon>Eukaryota</taxon>
        <taxon>Fungi</taxon>
        <taxon>Dikarya</taxon>
        <taxon>Basidiomycota</taxon>
        <taxon>Agaricomycotina</taxon>
        <taxon>Agaricomycetes</taxon>
        <taxon>Agaricomycetidae</taxon>
        <taxon>Agaricales</taxon>
        <taxon>Marasmiineae</taxon>
        <taxon>Physalacriaceae</taxon>
        <taxon>Desarmillaria</taxon>
    </lineage>
</organism>
<sequence length="120" mass="13594">MFFYACLLLMTLTNILVPLWAHITLGFLVFFQNGYVSTEELYMDDVELSHTNVLKTIKDASAVEKRSHGSGYLYAFSPSLYQIIMAPNAPLHHMRNVCLLPFGPDSFTWNCVRAGNIVQC</sequence>
<comment type="caution">
    <text evidence="1">The sequence shown here is derived from an EMBL/GenBank/DDBJ whole genome shotgun (WGS) entry which is preliminary data.</text>
</comment>
<dbReference type="Proteomes" id="UP001175211">
    <property type="component" value="Unassembled WGS sequence"/>
</dbReference>
<reference evidence="1" key="1">
    <citation type="submission" date="2023-06" db="EMBL/GenBank/DDBJ databases">
        <authorList>
            <consortium name="Lawrence Berkeley National Laboratory"/>
            <person name="Ahrendt S."/>
            <person name="Sahu N."/>
            <person name="Indic B."/>
            <person name="Wong-Bajracharya J."/>
            <person name="Merenyi Z."/>
            <person name="Ke H.-M."/>
            <person name="Monk M."/>
            <person name="Kocsube S."/>
            <person name="Drula E."/>
            <person name="Lipzen A."/>
            <person name="Balint B."/>
            <person name="Henrissat B."/>
            <person name="Andreopoulos B."/>
            <person name="Martin F.M."/>
            <person name="Harder C.B."/>
            <person name="Rigling D."/>
            <person name="Ford K.L."/>
            <person name="Foster G.D."/>
            <person name="Pangilinan J."/>
            <person name="Papanicolaou A."/>
            <person name="Barry K."/>
            <person name="LaButti K."/>
            <person name="Viragh M."/>
            <person name="Koriabine M."/>
            <person name="Yan M."/>
            <person name="Riley R."/>
            <person name="Champramary S."/>
            <person name="Plett K.L."/>
            <person name="Tsai I.J."/>
            <person name="Slot J."/>
            <person name="Sipos G."/>
            <person name="Plett J."/>
            <person name="Nagy L.G."/>
            <person name="Grigoriev I.V."/>
        </authorList>
    </citation>
    <scope>NUCLEOTIDE SEQUENCE</scope>
    <source>
        <strain evidence="1">CCBAS 213</strain>
    </source>
</reference>
<gene>
    <name evidence="1" type="ORF">EV420DRAFT_1521208</name>
</gene>
<dbReference type="EMBL" id="JAUEPS010000008">
    <property type="protein sequence ID" value="KAK0462835.1"/>
    <property type="molecule type" value="Genomic_DNA"/>
</dbReference>
<protein>
    <submittedName>
        <fullName evidence="1">Uncharacterized protein</fullName>
    </submittedName>
</protein>
<keyword evidence="2" id="KW-1185">Reference proteome</keyword>
<dbReference type="AlphaFoldDB" id="A0AA39NBZ2"/>
<dbReference type="RefSeq" id="XP_060334301.1">
    <property type="nucleotide sequence ID" value="XM_060472205.1"/>
</dbReference>
<accession>A0AA39NBZ2</accession>
<evidence type="ECO:0000313" key="2">
    <source>
        <dbReference type="Proteomes" id="UP001175211"/>
    </source>
</evidence>